<evidence type="ECO:0000313" key="3">
    <source>
        <dbReference type="Proteomes" id="UP000199013"/>
    </source>
</evidence>
<evidence type="ECO:0000313" key="2">
    <source>
        <dbReference type="EMBL" id="SBW21010.1"/>
    </source>
</evidence>
<dbReference type="AlphaFoldDB" id="A0A1C3NWE9"/>
<evidence type="ECO:0000256" key="1">
    <source>
        <dbReference type="SAM" id="MobiDB-lite"/>
    </source>
</evidence>
<dbReference type="Proteomes" id="UP000199013">
    <property type="component" value="Unassembled WGS sequence"/>
</dbReference>
<feature type="region of interest" description="Disordered" evidence="1">
    <location>
        <begin position="1"/>
        <end position="49"/>
    </location>
</feature>
<name>A0A1C3NWE9_9ACTN</name>
<dbReference type="EMBL" id="FLUV01000788">
    <property type="protein sequence ID" value="SBW21010.1"/>
    <property type="molecule type" value="Genomic_DNA"/>
</dbReference>
<proteinExistence type="predicted"/>
<protein>
    <recommendedName>
        <fullName evidence="4">DUF3987 domain-containing protein</fullName>
    </recommendedName>
</protein>
<keyword evidence="3" id="KW-1185">Reference proteome</keyword>
<evidence type="ECO:0008006" key="4">
    <source>
        <dbReference type="Google" id="ProtNLM"/>
    </source>
</evidence>
<reference evidence="3" key="1">
    <citation type="submission" date="2016-02" db="EMBL/GenBank/DDBJ databases">
        <authorList>
            <person name="Wibberg D."/>
        </authorList>
    </citation>
    <scope>NUCLEOTIDE SEQUENCE [LARGE SCALE GENOMIC DNA]</scope>
</reference>
<accession>A0A1C3NWE9</accession>
<organism evidence="2 3">
    <name type="scientific">Candidatus Protofrankia californiensis</name>
    <dbReference type="NCBI Taxonomy" id="1839754"/>
    <lineage>
        <taxon>Bacteria</taxon>
        <taxon>Bacillati</taxon>
        <taxon>Actinomycetota</taxon>
        <taxon>Actinomycetes</taxon>
        <taxon>Frankiales</taxon>
        <taxon>Frankiaceae</taxon>
        <taxon>Protofrankia</taxon>
    </lineage>
</organism>
<sequence length="518" mass="55404">MTPRTEQSGAADPTAQEPPRAGTVYPLHPADSADGWETPVPLAGPPTPPPFPVDVFPDWARQMIDATSVFHQTDPAMAAAVVLSVLSATAGGRLEVEARPGWREPVNLYLATVAEPGERKSPVHGCLTGPLLAAEATLAARVEPLAAENAALRDIAGRAAEAARTTAAKAAKDKREDLTAEAVAATLAAEAITIPALPRLFADDATPEALATLMAENGGRMALISDEGGVFDILAGRFSTVPNLDPYLKGHAGRPMRVDRKGREAEFIARPALTVGVMIQPAVLRQFGSDDNLAGRGLVARFLFVLPASLAGWRDINPPPIPPGVTATYHQRIHDLAATLAEWTDPAVVTLTEDAAALRVAQAERIETELRPGGAYREMREWANKLAGTTLRLAGLLHVAHHPADSWRRPIHADQMAGAIALADTLAAHYTTALSTVTADPTATPARTALRFLIDRQISSFTRRELHRRAYRHFPRAADVTAVLDTLTTLGWIRQTPNGRYQVHPDAAELAERGDTAR</sequence>
<dbReference type="InterPro" id="IPR025048">
    <property type="entry name" value="DUF3987"/>
</dbReference>
<dbReference type="Pfam" id="PF13148">
    <property type="entry name" value="DUF3987"/>
    <property type="match status" value="1"/>
</dbReference>
<gene>
    <name evidence="2" type="ORF">FDG2_1865</name>
</gene>